<evidence type="ECO:0000256" key="1">
    <source>
        <dbReference type="ARBA" id="ARBA00023002"/>
    </source>
</evidence>
<evidence type="ECO:0000313" key="2">
    <source>
        <dbReference type="EMBL" id="GAG11070.1"/>
    </source>
</evidence>
<dbReference type="PANTHER" id="PTHR42949:SF3">
    <property type="entry name" value="ANAEROBIC GLYCEROL-3-PHOSPHATE DEHYDROGENASE SUBUNIT B"/>
    <property type="match status" value="1"/>
</dbReference>
<dbReference type="GO" id="GO:0016491">
    <property type="term" value="F:oxidoreductase activity"/>
    <property type="evidence" value="ECO:0007669"/>
    <property type="project" value="UniProtKB-KW"/>
</dbReference>
<dbReference type="Gene3D" id="3.10.20.440">
    <property type="entry name" value="2Fe-2S iron-sulphur cluster binding domain, sarcosine oxidase, alpha subunit, N-terminal domain"/>
    <property type="match status" value="1"/>
</dbReference>
<reference evidence="2" key="1">
    <citation type="journal article" date="2014" name="Front. Microbiol.">
        <title>High frequency of phylogenetically diverse reductive dehalogenase-homologous genes in deep subseafloor sedimentary metagenomes.</title>
        <authorList>
            <person name="Kawai M."/>
            <person name="Futagami T."/>
            <person name="Toyoda A."/>
            <person name="Takaki Y."/>
            <person name="Nishi S."/>
            <person name="Hori S."/>
            <person name="Arai W."/>
            <person name="Tsubouchi T."/>
            <person name="Morono Y."/>
            <person name="Uchiyama I."/>
            <person name="Ito T."/>
            <person name="Fujiyama A."/>
            <person name="Inagaki F."/>
            <person name="Takami H."/>
        </authorList>
    </citation>
    <scope>NUCLEOTIDE SEQUENCE</scope>
    <source>
        <strain evidence="2">Expedition CK06-06</strain>
    </source>
</reference>
<dbReference type="SUPFAM" id="SSF51905">
    <property type="entry name" value="FAD/NAD(P)-binding domain"/>
    <property type="match status" value="1"/>
</dbReference>
<dbReference type="AlphaFoldDB" id="X0UZ24"/>
<gene>
    <name evidence="2" type="ORF">S01H1_35351</name>
</gene>
<proteinExistence type="predicted"/>
<dbReference type="Pfam" id="PF12831">
    <property type="entry name" value="FAD_oxidored"/>
    <property type="match status" value="1"/>
</dbReference>
<name>X0UZ24_9ZZZZ</name>
<sequence length="252" mass="27510">MKTRAQAFRSGWGGAIDRGKPLTFTFNGKRYQGYEGDTLASALIANGVYLVGRSFKYHRPRGIMTAGPEEPNALVQVGEKAESEPNIRATELPLREGLVARSQNCWPTVEYDVGQVTDLLSPLFPAGFYYKTFMWPASLWMTYEHQIRKIAGMGVGSYERDPDHYDHHYGFCDVLVVGGGPAGMAAALAAGRAGARVVLAEQDGLLGGQLLSEADPGPRRIDGMTVKDWLAAATAELEALEEVRILRRTAAF</sequence>
<dbReference type="PANTHER" id="PTHR42949">
    <property type="entry name" value="ANAEROBIC GLYCEROL-3-PHOSPHATE DEHYDROGENASE SUBUNIT B"/>
    <property type="match status" value="1"/>
</dbReference>
<comment type="caution">
    <text evidence="2">The sequence shown here is derived from an EMBL/GenBank/DDBJ whole genome shotgun (WGS) entry which is preliminary data.</text>
</comment>
<dbReference type="InterPro" id="IPR051691">
    <property type="entry name" value="Metab_Enz_Cyan_OpOx_G3PDH"/>
</dbReference>
<dbReference type="InterPro" id="IPR042204">
    <property type="entry name" value="2Fe-2S-bd_N"/>
</dbReference>
<keyword evidence="1" id="KW-0560">Oxidoreductase</keyword>
<dbReference type="Pfam" id="PF13510">
    <property type="entry name" value="Fer2_4"/>
    <property type="match status" value="1"/>
</dbReference>
<organism evidence="2">
    <name type="scientific">marine sediment metagenome</name>
    <dbReference type="NCBI Taxonomy" id="412755"/>
    <lineage>
        <taxon>unclassified sequences</taxon>
        <taxon>metagenomes</taxon>
        <taxon>ecological metagenomes</taxon>
    </lineage>
</organism>
<accession>X0UZ24</accession>
<feature type="non-terminal residue" evidence="2">
    <location>
        <position position="252"/>
    </location>
</feature>
<protein>
    <recommendedName>
        <fullName evidence="3">FAD/NAD(P)-binding domain-containing protein</fullName>
    </recommendedName>
</protein>
<dbReference type="EMBL" id="BARS01022089">
    <property type="protein sequence ID" value="GAG11070.1"/>
    <property type="molecule type" value="Genomic_DNA"/>
</dbReference>
<dbReference type="InterPro" id="IPR036188">
    <property type="entry name" value="FAD/NAD-bd_sf"/>
</dbReference>
<evidence type="ECO:0008006" key="3">
    <source>
        <dbReference type="Google" id="ProtNLM"/>
    </source>
</evidence>
<dbReference type="Gene3D" id="3.50.50.60">
    <property type="entry name" value="FAD/NAD(P)-binding domain"/>
    <property type="match status" value="1"/>
</dbReference>